<comment type="caution">
    <text evidence="1">The sequence shown here is derived from an EMBL/GenBank/DDBJ whole genome shotgun (WGS) entry which is preliminary data.</text>
</comment>
<dbReference type="AlphaFoldDB" id="A0AAV7NDY1"/>
<reference evidence="1" key="1">
    <citation type="journal article" date="2022" name="bioRxiv">
        <title>Sequencing and chromosome-scale assembly of the giantPleurodeles waltlgenome.</title>
        <authorList>
            <person name="Brown T."/>
            <person name="Elewa A."/>
            <person name="Iarovenko S."/>
            <person name="Subramanian E."/>
            <person name="Araus A.J."/>
            <person name="Petzold A."/>
            <person name="Susuki M."/>
            <person name="Suzuki K.-i.T."/>
            <person name="Hayashi T."/>
            <person name="Toyoda A."/>
            <person name="Oliveira C."/>
            <person name="Osipova E."/>
            <person name="Leigh N.D."/>
            <person name="Simon A."/>
            <person name="Yun M.H."/>
        </authorList>
    </citation>
    <scope>NUCLEOTIDE SEQUENCE</scope>
    <source>
        <strain evidence="1">20211129_DDA</strain>
        <tissue evidence="1">Liver</tissue>
    </source>
</reference>
<protein>
    <submittedName>
        <fullName evidence="1">Uncharacterized protein</fullName>
    </submittedName>
</protein>
<evidence type="ECO:0000313" key="1">
    <source>
        <dbReference type="EMBL" id="KAJ1113669.1"/>
    </source>
</evidence>
<organism evidence="1 2">
    <name type="scientific">Pleurodeles waltl</name>
    <name type="common">Iberian ribbed newt</name>
    <dbReference type="NCBI Taxonomy" id="8319"/>
    <lineage>
        <taxon>Eukaryota</taxon>
        <taxon>Metazoa</taxon>
        <taxon>Chordata</taxon>
        <taxon>Craniata</taxon>
        <taxon>Vertebrata</taxon>
        <taxon>Euteleostomi</taxon>
        <taxon>Amphibia</taxon>
        <taxon>Batrachia</taxon>
        <taxon>Caudata</taxon>
        <taxon>Salamandroidea</taxon>
        <taxon>Salamandridae</taxon>
        <taxon>Pleurodelinae</taxon>
        <taxon>Pleurodeles</taxon>
    </lineage>
</organism>
<gene>
    <name evidence="1" type="ORF">NDU88_001911</name>
</gene>
<evidence type="ECO:0000313" key="2">
    <source>
        <dbReference type="Proteomes" id="UP001066276"/>
    </source>
</evidence>
<sequence>MAAVLRLPPLHRPGSLQSSCYLRTPHVRSARPRALRFIWGLPRLRRSRLGASRGRPPVCIQHRPRHSRVPGTFLPVSSGRYQCRFTPPGPRPARNDPPHFLLVSFAAPPPEPLDGQFSSSGISRSPSGYENMGIVHRIM</sequence>
<dbReference type="EMBL" id="JANPWB010000012">
    <property type="protein sequence ID" value="KAJ1113669.1"/>
    <property type="molecule type" value="Genomic_DNA"/>
</dbReference>
<keyword evidence="2" id="KW-1185">Reference proteome</keyword>
<proteinExistence type="predicted"/>
<accession>A0AAV7NDY1</accession>
<dbReference type="Proteomes" id="UP001066276">
    <property type="component" value="Chromosome 8"/>
</dbReference>
<name>A0AAV7NDY1_PLEWA</name>